<keyword evidence="2" id="KW-1185">Reference proteome</keyword>
<proteinExistence type="predicted"/>
<name>A0A7X0TV76_9GAMM</name>
<gene>
    <name evidence="1" type="ORF">HNQ55_003499</name>
</gene>
<dbReference type="Proteomes" id="UP000537141">
    <property type="component" value="Unassembled WGS sequence"/>
</dbReference>
<organism evidence="1 2">
    <name type="scientific">Thalassotalea piscium</name>
    <dbReference type="NCBI Taxonomy" id="1230533"/>
    <lineage>
        <taxon>Bacteria</taxon>
        <taxon>Pseudomonadati</taxon>
        <taxon>Pseudomonadota</taxon>
        <taxon>Gammaproteobacteria</taxon>
        <taxon>Alteromonadales</taxon>
        <taxon>Colwelliaceae</taxon>
        <taxon>Thalassotalea</taxon>
    </lineage>
</organism>
<dbReference type="RefSeq" id="WP_184426570.1">
    <property type="nucleotide sequence ID" value="NZ_AP027362.1"/>
</dbReference>
<evidence type="ECO:0000313" key="2">
    <source>
        <dbReference type="Proteomes" id="UP000537141"/>
    </source>
</evidence>
<comment type="caution">
    <text evidence="1">The sequence shown here is derived from an EMBL/GenBank/DDBJ whole genome shotgun (WGS) entry which is preliminary data.</text>
</comment>
<dbReference type="AlphaFoldDB" id="A0A7X0TV76"/>
<sequence length="377" mass="41345">MTKRLVLSLLIFTTISYQEHAIGAGDELIQQPNIAFACRDCTLADAEAIAREKAPINDCDIYRNGPVASFCEAVTQEILIPVTNTKYVYKFITSTTIDSLNRPVVNLFSFPLTSDQTNLMNMFFDFYEGLQAAIQNASIHDLEMSPSPSYAMHVNGSGASDGDECESHPTKFFRGINEKRAIRSELAARVTTAMSGSTAVEFTQESLLGGGGINFGTTGAGISVSVQYFEVDQIVTRGTDFNNRLAFDVNISGDATRNNLAVFNLSLNTEFTKIDGFKYYEIFGSEVDLEGVGISNCLREYFEEESEAIPEDQMPESGGSGTYNDPFTGADAFSNTNPQDLCKYNRRVKTCSTTKEGTTCTYTQVSWLNSCGQFGNN</sequence>
<reference evidence="1 2" key="1">
    <citation type="submission" date="2020-08" db="EMBL/GenBank/DDBJ databases">
        <title>Genomic Encyclopedia of Type Strains, Phase IV (KMG-IV): sequencing the most valuable type-strain genomes for metagenomic binning, comparative biology and taxonomic classification.</title>
        <authorList>
            <person name="Goeker M."/>
        </authorList>
    </citation>
    <scope>NUCLEOTIDE SEQUENCE [LARGE SCALE GENOMIC DNA]</scope>
    <source>
        <strain evidence="1 2">DSM 26287</strain>
    </source>
</reference>
<accession>A0A7X0TV76</accession>
<dbReference type="EMBL" id="JACHHU010000041">
    <property type="protein sequence ID" value="MBB6544963.1"/>
    <property type="molecule type" value="Genomic_DNA"/>
</dbReference>
<evidence type="ECO:0000313" key="1">
    <source>
        <dbReference type="EMBL" id="MBB6544963.1"/>
    </source>
</evidence>
<protein>
    <submittedName>
        <fullName evidence="1">Uncharacterized protein</fullName>
    </submittedName>
</protein>